<sequence length="109" mass="12033">VIDSLVVVESWSRMEHFGLHTHFPFFPLTALTTEAIAAVTFGDELLVFEEWLRILRLLMIEFDFVLREWACLGLVTMILGITALTGLAAVTDTGLDLGSTAAGTICFWG</sequence>
<feature type="transmembrane region" description="Helical" evidence="1">
    <location>
        <begin position="69"/>
        <end position="90"/>
    </location>
</feature>
<dbReference type="AlphaFoldDB" id="A0A699JH13"/>
<evidence type="ECO:0000313" key="2">
    <source>
        <dbReference type="EMBL" id="GFA31228.1"/>
    </source>
</evidence>
<gene>
    <name evidence="2" type="ORF">Tci_603200</name>
</gene>
<evidence type="ECO:0000256" key="1">
    <source>
        <dbReference type="SAM" id="Phobius"/>
    </source>
</evidence>
<feature type="transmembrane region" description="Helical" evidence="1">
    <location>
        <begin position="25"/>
        <end position="48"/>
    </location>
</feature>
<keyword evidence="1" id="KW-0472">Membrane</keyword>
<organism evidence="2">
    <name type="scientific">Tanacetum cinerariifolium</name>
    <name type="common">Dalmatian daisy</name>
    <name type="synonym">Chrysanthemum cinerariifolium</name>
    <dbReference type="NCBI Taxonomy" id="118510"/>
    <lineage>
        <taxon>Eukaryota</taxon>
        <taxon>Viridiplantae</taxon>
        <taxon>Streptophyta</taxon>
        <taxon>Embryophyta</taxon>
        <taxon>Tracheophyta</taxon>
        <taxon>Spermatophyta</taxon>
        <taxon>Magnoliopsida</taxon>
        <taxon>eudicotyledons</taxon>
        <taxon>Gunneridae</taxon>
        <taxon>Pentapetalae</taxon>
        <taxon>asterids</taxon>
        <taxon>campanulids</taxon>
        <taxon>Asterales</taxon>
        <taxon>Asteraceae</taxon>
        <taxon>Asteroideae</taxon>
        <taxon>Anthemideae</taxon>
        <taxon>Anthemidinae</taxon>
        <taxon>Tanacetum</taxon>
    </lineage>
</organism>
<proteinExistence type="predicted"/>
<keyword evidence="1" id="KW-1133">Transmembrane helix</keyword>
<dbReference type="EMBL" id="BKCJ010402701">
    <property type="protein sequence ID" value="GFA31228.1"/>
    <property type="molecule type" value="Genomic_DNA"/>
</dbReference>
<comment type="caution">
    <text evidence="2">The sequence shown here is derived from an EMBL/GenBank/DDBJ whole genome shotgun (WGS) entry which is preliminary data.</text>
</comment>
<protein>
    <submittedName>
        <fullName evidence="2">Uncharacterized protein</fullName>
    </submittedName>
</protein>
<accession>A0A699JH13</accession>
<reference evidence="2" key="1">
    <citation type="journal article" date="2019" name="Sci. Rep.">
        <title>Draft genome of Tanacetum cinerariifolium, the natural source of mosquito coil.</title>
        <authorList>
            <person name="Yamashiro T."/>
            <person name="Shiraishi A."/>
            <person name="Satake H."/>
            <person name="Nakayama K."/>
        </authorList>
    </citation>
    <scope>NUCLEOTIDE SEQUENCE</scope>
</reference>
<keyword evidence="1" id="KW-0812">Transmembrane</keyword>
<name>A0A699JH13_TANCI</name>
<feature type="non-terminal residue" evidence="2">
    <location>
        <position position="1"/>
    </location>
</feature>